<dbReference type="GO" id="GO:0005886">
    <property type="term" value="C:plasma membrane"/>
    <property type="evidence" value="ECO:0007669"/>
    <property type="project" value="UniProtKB-SubCell"/>
</dbReference>
<accession>A0A3N5DGV9</accession>
<proteinExistence type="predicted"/>
<gene>
    <name evidence="7" type="ORF">EHN07_10070</name>
</gene>
<evidence type="ECO:0000256" key="5">
    <source>
        <dbReference type="ARBA" id="ARBA00023136"/>
    </source>
</evidence>
<feature type="transmembrane region" description="Helical" evidence="6">
    <location>
        <begin position="390"/>
        <end position="412"/>
    </location>
</feature>
<dbReference type="InterPro" id="IPR044550">
    <property type="entry name" value="WzxE"/>
</dbReference>
<comment type="subcellular location">
    <subcellularLocation>
        <location evidence="1">Cell membrane</location>
        <topology evidence="1">Multi-pass membrane protein</topology>
    </subcellularLocation>
</comment>
<keyword evidence="8" id="KW-1185">Reference proteome</keyword>
<evidence type="ECO:0000256" key="3">
    <source>
        <dbReference type="ARBA" id="ARBA00022692"/>
    </source>
</evidence>
<dbReference type="OrthoDB" id="9769862at2"/>
<feature type="transmembrane region" description="Helical" evidence="6">
    <location>
        <begin position="259"/>
        <end position="280"/>
    </location>
</feature>
<evidence type="ECO:0000256" key="6">
    <source>
        <dbReference type="SAM" id="Phobius"/>
    </source>
</evidence>
<feature type="transmembrane region" description="Helical" evidence="6">
    <location>
        <begin position="117"/>
        <end position="141"/>
    </location>
</feature>
<dbReference type="PANTHER" id="PTHR30250:SF30">
    <property type="entry name" value="LIPID III FLIPPASE"/>
    <property type="match status" value="1"/>
</dbReference>
<dbReference type="PANTHER" id="PTHR30250">
    <property type="entry name" value="PST FAMILY PREDICTED COLANIC ACID TRANSPORTER"/>
    <property type="match status" value="1"/>
</dbReference>
<organism evidence="7 8">
    <name type="scientific">Buttiauxella warmboldiae</name>
    <dbReference type="NCBI Taxonomy" id="82993"/>
    <lineage>
        <taxon>Bacteria</taxon>
        <taxon>Pseudomonadati</taxon>
        <taxon>Pseudomonadota</taxon>
        <taxon>Gammaproteobacteria</taxon>
        <taxon>Enterobacterales</taxon>
        <taxon>Enterobacteriaceae</taxon>
        <taxon>Buttiauxella</taxon>
    </lineage>
</organism>
<evidence type="ECO:0000256" key="2">
    <source>
        <dbReference type="ARBA" id="ARBA00022475"/>
    </source>
</evidence>
<feature type="transmembrane region" description="Helical" evidence="6">
    <location>
        <begin position="336"/>
        <end position="357"/>
    </location>
</feature>
<evidence type="ECO:0000313" key="8">
    <source>
        <dbReference type="Proteomes" id="UP000268615"/>
    </source>
</evidence>
<reference evidence="7 8" key="1">
    <citation type="submission" date="2018-11" db="EMBL/GenBank/DDBJ databases">
        <title>Draft genome sequence of Buttiauxella warmboldiae CCUG 35512.</title>
        <authorList>
            <person name="Salva-Serra F."/>
            <person name="Marathe N."/>
            <person name="Moore E."/>
            <person name="Svensson L."/>
            <person name="Engstrom-Jakobsson H."/>
        </authorList>
    </citation>
    <scope>NUCLEOTIDE SEQUENCE [LARGE SCALE GENOMIC DNA]</scope>
    <source>
        <strain evidence="7 8">CCUG 35512</strain>
    </source>
</reference>
<dbReference type="CDD" id="cd13125">
    <property type="entry name" value="MATE_like_10"/>
    <property type="match status" value="1"/>
</dbReference>
<keyword evidence="5 6" id="KW-0472">Membrane</keyword>
<feature type="transmembrane region" description="Helical" evidence="6">
    <location>
        <begin position="364"/>
        <end position="384"/>
    </location>
</feature>
<comment type="caution">
    <text evidence="7">The sequence shown here is derived from an EMBL/GenBank/DDBJ whole genome shotgun (WGS) entry which is preliminary data.</text>
</comment>
<feature type="transmembrane region" description="Helical" evidence="6">
    <location>
        <begin position="153"/>
        <end position="170"/>
    </location>
</feature>
<feature type="transmembrane region" description="Helical" evidence="6">
    <location>
        <begin position="217"/>
        <end position="239"/>
    </location>
</feature>
<dbReference type="GO" id="GO:0009246">
    <property type="term" value="P:enterobacterial common antigen biosynthetic process"/>
    <property type="evidence" value="ECO:0007669"/>
    <property type="project" value="InterPro"/>
</dbReference>
<dbReference type="InterPro" id="IPR050833">
    <property type="entry name" value="Poly_Biosynth_Transport"/>
</dbReference>
<sequence length="424" mass="47191">MRRILTVTGFSAMLTVLRMLLAIIIAKAIAVYTGPTGLAMLGQFQNVITSLNGLVNASSSNGVIKFTAEYSAEGIINCTPWWKASVKWSLGIFFLIFSLLLFFAGDFSYWLFNDLSYSWLIIITGCSLPFVTIGTLITSILNGRQQYREYIKAGVLSTLITATIMIYMIVAHGLKGALIAAAIQNAIVGAVILVFCFKQSWFKFGNFFGRVEIKHILGLGGFILMAVTSALTVPISFIFVRNIIIENAGWGSAGEWQAVWRISETYLAVITIALSSYYLPRLSELKLPAEIQSEMLFTLKFVVPFSILAALGIFVFRDFIIAILFTPEFRAARDLFLLQLCGDVIKVVSWVVAYPMISGGKIKLYVFSEIFFSLTFVLLTSFFVEKMGVQGANLAFLVNYLIYLIVMLYLFFYSKGFLSKANYG</sequence>
<name>A0A3N5DGV9_9ENTR</name>
<feature type="transmembrane region" description="Helical" evidence="6">
    <location>
        <begin position="12"/>
        <end position="32"/>
    </location>
</feature>
<keyword evidence="2" id="KW-1003">Cell membrane</keyword>
<dbReference type="Proteomes" id="UP000268615">
    <property type="component" value="Unassembled WGS sequence"/>
</dbReference>
<keyword evidence="3 6" id="KW-0812">Transmembrane</keyword>
<feature type="transmembrane region" description="Helical" evidence="6">
    <location>
        <begin position="301"/>
        <end position="324"/>
    </location>
</feature>
<feature type="transmembrane region" description="Helical" evidence="6">
    <location>
        <begin position="176"/>
        <end position="197"/>
    </location>
</feature>
<evidence type="ECO:0000256" key="4">
    <source>
        <dbReference type="ARBA" id="ARBA00022989"/>
    </source>
</evidence>
<protein>
    <submittedName>
        <fullName evidence="7">O-antigen translocase</fullName>
    </submittedName>
</protein>
<keyword evidence="4 6" id="KW-1133">Transmembrane helix</keyword>
<evidence type="ECO:0000313" key="7">
    <source>
        <dbReference type="EMBL" id="RPH28134.1"/>
    </source>
</evidence>
<feature type="transmembrane region" description="Helical" evidence="6">
    <location>
        <begin position="90"/>
        <end position="111"/>
    </location>
</feature>
<evidence type="ECO:0000256" key="1">
    <source>
        <dbReference type="ARBA" id="ARBA00004651"/>
    </source>
</evidence>
<dbReference type="AlphaFoldDB" id="A0A3N5DGV9"/>
<dbReference type="EMBL" id="RPOH01000035">
    <property type="protein sequence ID" value="RPH28134.1"/>
    <property type="molecule type" value="Genomic_DNA"/>
</dbReference>